<dbReference type="SUPFAM" id="SSF55486">
    <property type="entry name" value="Metalloproteases ('zincins'), catalytic domain"/>
    <property type="match status" value="1"/>
</dbReference>
<evidence type="ECO:0000259" key="9">
    <source>
        <dbReference type="Pfam" id="PF05649"/>
    </source>
</evidence>
<evidence type="ECO:0000256" key="7">
    <source>
        <dbReference type="SAM" id="Phobius"/>
    </source>
</evidence>
<proteinExistence type="predicted"/>
<dbReference type="PROSITE" id="PS51885">
    <property type="entry name" value="NEPRILYSIN"/>
    <property type="match status" value="1"/>
</dbReference>
<keyword evidence="7" id="KW-0472">Membrane</keyword>
<dbReference type="EMBL" id="JAWDGP010001971">
    <property type="protein sequence ID" value="KAK3786391.1"/>
    <property type="molecule type" value="Genomic_DNA"/>
</dbReference>
<keyword evidence="4" id="KW-0378">Hydrolase</keyword>
<dbReference type="PRINTS" id="PR00786">
    <property type="entry name" value="NEPRILYSIN"/>
</dbReference>
<dbReference type="InterPro" id="IPR018497">
    <property type="entry name" value="Peptidase_M13_C"/>
</dbReference>
<dbReference type="InterPro" id="IPR008753">
    <property type="entry name" value="Peptidase_M13_N"/>
</dbReference>
<dbReference type="Pfam" id="PF01431">
    <property type="entry name" value="Peptidase_M13"/>
    <property type="match status" value="1"/>
</dbReference>
<keyword evidence="3" id="KW-0479">Metal-binding</keyword>
<dbReference type="Pfam" id="PF05649">
    <property type="entry name" value="Peptidase_M13_N"/>
    <property type="match status" value="1"/>
</dbReference>
<evidence type="ECO:0000313" key="11">
    <source>
        <dbReference type="Proteomes" id="UP001283361"/>
    </source>
</evidence>
<feature type="transmembrane region" description="Helical" evidence="7">
    <location>
        <begin position="62"/>
        <end position="82"/>
    </location>
</feature>
<keyword evidence="6" id="KW-0482">Metalloprotease</keyword>
<feature type="domain" description="Peptidase M13 N-terminal" evidence="9">
    <location>
        <begin position="116"/>
        <end position="510"/>
    </location>
</feature>
<dbReference type="InterPro" id="IPR024079">
    <property type="entry name" value="MetalloPept_cat_dom_sf"/>
</dbReference>
<evidence type="ECO:0000256" key="3">
    <source>
        <dbReference type="ARBA" id="ARBA00022723"/>
    </source>
</evidence>
<evidence type="ECO:0000256" key="2">
    <source>
        <dbReference type="ARBA" id="ARBA00022670"/>
    </source>
</evidence>
<dbReference type="CDD" id="cd08662">
    <property type="entry name" value="M13"/>
    <property type="match status" value="1"/>
</dbReference>
<evidence type="ECO:0000256" key="1">
    <source>
        <dbReference type="ARBA" id="ARBA00001947"/>
    </source>
</evidence>
<evidence type="ECO:0000313" key="10">
    <source>
        <dbReference type="EMBL" id="KAK3786391.1"/>
    </source>
</evidence>
<dbReference type="Proteomes" id="UP001283361">
    <property type="component" value="Unassembled WGS sequence"/>
</dbReference>
<dbReference type="PANTHER" id="PTHR11733:SF240">
    <property type="entry name" value="GH14155P-RELATED"/>
    <property type="match status" value="1"/>
</dbReference>
<dbReference type="AlphaFoldDB" id="A0AAE1DX79"/>
<dbReference type="GO" id="GO:0005886">
    <property type="term" value="C:plasma membrane"/>
    <property type="evidence" value="ECO:0007669"/>
    <property type="project" value="TreeGrafter"/>
</dbReference>
<accession>A0AAE1DX79</accession>
<evidence type="ECO:0000259" key="8">
    <source>
        <dbReference type="Pfam" id="PF01431"/>
    </source>
</evidence>
<evidence type="ECO:0000256" key="5">
    <source>
        <dbReference type="ARBA" id="ARBA00022833"/>
    </source>
</evidence>
<evidence type="ECO:0000256" key="4">
    <source>
        <dbReference type="ARBA" id="ARBA00022801"/>
    </source>
</evidence>
<keyword evidence="7" id="KW-0812">Transmembrane</keyword>
<organism evidence="10 11">
    <name type="scientific">Elysia crispata</name>
    <name type="common">lettuce slug</name>
    <dbReference type="NCBI Taxonomy" id="231223"/>
    <lineage>
        <taxon>Eukaryota</taxon>
        <taxon>Metazoa</taxon>
        <taxon>Spiralia</taxon>
        <taxon>Lophotrochozoa</taxon>
        <taxon>Mollusca</taxon>
        <taxon>Gastropoda</taxon>
        <taxon>Heterobranchia</taxon>
        <taxon>Euthyneura</taxon>
        <taxon>Panpulmonata</taxon>
        <taxon>Sacoglossa</taxon>
        <taxon>Placobranchoidea</taxon>
        <taxon>Plakobranchidae</taxon>
        <taxon>Elysia</taxon>
    </lineage>
</organism>
<reference evidence="10" key="1">
    <citation type="journal article" date="2023" name="G3 (Bethesda)">
        <title>A reference genome for the long-term kleptoplast-retaining sea slug Elysia crispata morphotype clarki.</title>
        <authorList>
            <person name="Eastman K.E."/>
            <person name="Pendleton A.L."/>
            <person name="Shaikh M.A."/>
            <person name="Suttiyut T."/>
            <person name="Ogas R."/>
            <person name="Tomko P."/>
            <person name="Gavelis G."/>
            <person name="Widhalm J.R."/>
            <person name="Wisecaver J.H."/>
        </authorList>
    </citation>
    <scope>NUCLEOTIDE SEQUENCE</scope>
    <source>
        <strain evidence="10">ECLA1</strain>
    </source>
</reference>
<dbReference type="InterPro" id="IPR000718">
    <property type="entry name" value="Peptidase_M13"/>
</dbReference>
<comment type="cofactor">
    <cofactor evidence="1">
        <name>Zn(2+)</name>
        <dbReference type="ChEBI" id="CHEBI:29105"/>
    </cofactor>
</comment>
<keyword evidence="11" id="KW-1185">Reference proteome</keyword>
<sequence>MDDLDGDDTDSSTSSPAAPARLRARIMASGFEYQMLGERDKLGLQFEENNTRKESNDCLKTCLVLLGLVGLALLVALVFVVARHTEHGTALKVCVTPECVGTSAAILSRMDKDVPPCQDMYRLACGKWIEEAKPPPGEPAWSMFTVLEQGNDAKLRLIAEKTGSLFKGQNSTSVKKWKTWYHSCMDTDSIEIQGRDKMKQLMSQLGYWTVSPSPHGSPSWNRRDWSIQESLVNTHRLLTSSLFKFGVIKDPTIDENKNVIEFSQSGLTLEYVSGYDSKTSRLKDGFLAYASKVGILLGGKESDVRAKMEDVFEFERQLSKIFVPSEEMSHRSIYNKYNLSQFEELLGNWVNVKDYLQDMFYGRQFEYSTQVIVKTPAYFSKLGQVVNSADKETVANYMMWHLLHSMIDYLPEDFRRASLELSKVQSGTTLLPDRWRFCVDKARGAVGFAGAALYVENYFSSASKNKVTEALENIRAEFISLLDNVKWLDQVTRSKLKDKAQDMSLRVGYPDWILNRALLDKHYEKLEVEESEFFFNMLSHLAFALNETLNKYDKEPDGNVWPIAPDIVNAFYSWNENHITVTAGILQPPFYSPDYNEALLYGTIGTILGHELTHGFDNNGRLFNKNGQLEQQWTPAAEKGFKAATACLVDQYSSFSWLGHQLNGDMTLGENIADNGGLKLAYRAFRSAGQASETSLPGLNFTVSQLFYLGFSQMWCDVMTPENVLLMIETNVHSLHRFRVKGTLSNSAEFASAFGCAVGSPLNPASKCEVW</sequence>
<keyword evidence="2" id="KW-0645">Protease</keyword>
<keyword evidence="7" id="KW-1133">Transmembrane helix</keyword>
<evidence type="ECO:0008006" key="12">
    <source>
        <dbReference type="Google" id="ProtNLM"/>
    </source>
</evidence>
<gene>
    <name evidence="10" type="ORF">RRG08_017128</name>
</gene>
<dbReference type="Gene3D" id="3.40.390.10">
    <property type="entry name" value="Collagenase (Catalytic Domain)"/>
    <property type="match status" value="1"/>
</dbReference>
<evidence type="ECO:0000256" key="6">
    <source>
        <dbReference type="ARBA" id="ARBA00023049"/>
    </source>
</evidence>
<feature type="domain" description="Peptidase M13 C-terminal" evidence="8">
    <location>
        <begin position="569"/>
        <end position="770"/>
    </location>
</feature>
<name>A0AAE1DX79_9GAST</name>
<dbReference type="GO" id="GO:0046872">
    <property type="term" value="F:metal ion binding"/>
    <property type="evidence" value="ECO:0007669"/>
    <property type="project" value="UniProtKB-KW"/>
</dbReference>
<dbReference type="InterPro" id="IPR042089">
    <property type="entry name" value="Peptidase_M13_dom_2"/>
</dbReference>
<dbReference type="PANTHER" id="PTHR11733">
    <property type="entry name" value="ZINC METALLOPROTEASE FAMILY M13 NEPRILYSIN-RELATED"/>
    <property type="match status" value="1"/>
</dbReference>
<dbReference type="Gene3D" id="1.10.1380.10">
    <property type="entry name" value="Neutral endopeptidase , domain2"/>
    <property type="match status" value="1"/>
</dbReference>
<protein>
    <recommendedName>
        <fullName evidence="12">Endothelin-converting enzyme 1</fullName>
    </recommendedName>
</protein>
<comment type="caution">
    <text evidence="10">The sequence shown here is derived from an EMBL/GenBank/DDBJ whole genome shotgun (WGS) entry which is preliminary data.</text>
</comment>
<keyword evidence="5" id="KW-0862">Zinc</keyword>
<dbReference type="GO" id="GO:0016485">
    <property type="term" value="P:protein processing"/>
    <property type="evidence" value="ECO:0007669"/>
    <property type="project" value="TreeGrafter"/>
</dbReference>
<dbReference type="GO" id="GO:0004222">
    <property type="term" value="F:metalloendopeptidase activity"/>
    <property type="evidence" value="ECO:0007669"/>
    <property type="project" value="InterPro"/>
</dbReference>